<protein>
    <submittedName>
        <fullName evidence="2">Para-nitrobenzyl esterase</fullName>
    </submittedName>
</protein>
<gene>
    <name evidence="2" type="ORF">AFM11_19055</name>
</gene>
<evidence type="ECO:0000259" key="1">
    <source>
        <dbReference type="Pfam" id="PF00135"/>
    </source>
</evidence>
<accession>A0A132PKK8</accession>
<evidence type="ECO:0000313" key="2">
    <source>
        <dbReference type="EMBL" id="KWX22727.1"/>
    </source>
</evidence>
<dbReference type="Gene3D" id="3.40.50.1820">
    <property type="entry name" value="alpha/beta hydrolase"/>
    <property type="match status" value="2"/>
</dbReference>
<sequence length="412" mass="44086">MTERRITGGTIRVEERDGLVRARGIPYGTAARFAVGEPAVWSGVRDATRPGPACPQRPSRLAWVTGSVLDGLTTSEDCLVLSVTAPAEARDLPVMVWFHGGAYVSGSGESQKYDPTLLVREGNVVVVNVTYRVGIFGYLGPVGDDNLGLRDQILALRWVRDNITEFGGDPGNVTAFGQSAGGHSVMSLMLCEPDLFHRAIVQSAPLEMDEGRDEMAQAMQSALAQQLAGIDPVQASVDQLLLAEAAAVQAAQPFGFLGGLAFAPRLGRAPLPPADEVAGRIAHAASRIELLAGWTKDDGAPFVVIAPEATADALTKFAFADPTRRFVEAWSAHGGRAATYRFDWTPEQAPLGSCHCMELPFLFGSTQAWSDASMLGPNRIIDERLAVEMRTCWAQFAHRGVESLPAGSLRFG</sequence>
<dbReference type="PATRIC" id="fig|59750.3.peg.1144"/>
<comment type="caution">
    <text evidence="2">The sequence shown here is derived from an EMBL/GenBank/DDBJ whole genome shotgun (WGS) entry which is preliminary data.</text>
</comment>
<proteinExistence type="predicted"/>
<dbReference type="EMBL" id="LGTW01000012">
    <property type="protein sequence ID" value="KWX22727.1"/>
    <property type="molecule type" value="Genomic_DNA"/>
</dbReference>
<feature type="domain" description="Carboxylesterase type B" evidence="1">
    <location>
        <begin position="6"/>
        <end position="306"/>
    </location>
</feature>
<name>A0A132PKK8_9MYCO</name>
<dbReference type="Pfam" id="PF00135">
    <property type="entry name" value="COesterase"/>
    <property type="match status" value="1"/>
</dbReference>
<dbReference type="PANTHER" id="PTHR11559">
    <property type="entry name" value="CARBOXYLESTERASE"/>
    <property type="match status" value="1"/>
</dbReference>
<evidence type="ECO:0000313" key="3">
    <source>
        <dbReference type="Proteomes" id="UP000070612"/>
    </source>
</evidence>
<dbReference type="InterPro" id="IPR029058">
    <property type="entry name" value="AB_hydrolase_fold"/>
</dbReference>
<dbReference type="InterPro" id="IPR050309">
    <property type="entry name" value="Type-B_Carboxylest/Lipase"/>
</dbReference>
<dbReference type="STRING" id="59750.AWC31_15155"/>
<dbReference type="InterPro" id="IPR002018">
    <property type="entry name" value="CarbesteraseB"/>
</dbReference>
<organism evidence="2 3">
    <name type="scientific">Mycolicibacterium wolinskyi</name>
    <dbReference type="NCBI Taxonomy" id="59750"/>
    <lineage>
        <taxon>Bacteria</taxon>
        <taxon>Bacillati</taxon>
        <taxon>Actinomycetota</taxon>
        <taxon>Actinomycetes</taxon>
        <taxon>Mycobacteriales</taxon>
        <taxon>Mycobacteriaceae</taxon>
        <taxon>Mycolicibacterium</taxon>
    </lineage>
</organism>
<dbReference type="ESTHER" id="9myco-a0a132pkk8">
    <property type="family name" value="Carb_B_Bacteria"/>
</dbReference>
<dbReference type="RefSeq" id="WP_067851808.1">
    <property type="nucleotide sequence ID" value="NZ_LGTW01000012.1"/>
</dbReference>
<dbReference type="Proteomes" id="UP000070612">
    <property type="component" value="Unassembled WGS sequence"/>
</dbReference>
<dbReference type="AlphaFoldDB" id="A0A132PKK8"/>
<reference evidence="2 3" key="1">
    <citation type="submission" date="2015-07" db="EMBL/GenBank/DDBJ databases">
        <title>A draft genome sequence of Mycobacterium wolinskyi.</title>
        <authorList>
            <person name="de Man T.J."/>
            <person name="Perry K.A."/>
            <person name="Coulliette A.D."/>
            <person name="Jensen B."/>
            <person name="Toney N.C."/>
            <person name="Limbago B.M."/>
            <person name="Noble-Wang J."/>
        </authorList>
    </citation>
    <scope>NUCLEOTIDE SEQUENCE [LARGE SCALE GENOMIC DNA]</scope>
    <source>
        <strain evidence="2 3">CDC_01</strain>
    </source>
</reference>
<keyword evidence="3" id="KW-1185">Reference proteome</keyword>
<dbReference type="SUPFAM" id="SSF53474">
    <property type="entry name" value="alpha/beta-Hydrolases"/>
    <property type="match status" value="1"/>
</dbReference>